<dbReference type="NCBIfam" id="TIGR04138">
    <property type="entry name" value="Plancto_Ver_chp"/>
    <property type="match status" value="1"/>
</dbReference>
<organism evidence="1">
    <name type="scientific">marine sediment metagenome</name>
    <dbReference type="NCBI Taxonomy" id="412755"/>
    <lineage>
        <taxon>unclassified sequences</taxon>
        <taxon>metagenomes</taxon>
        <taxon>ecological metagenomes</taxon>
    </lineage>
</organism>
<dbReference type="InterPro" id="IPR026406">
    <property type="entry name" value="Ver/Plancto_CHP"/>
</dbReference>
<reference evidence="1" key="1">
    <citation type="journal article" date="2014" name="Front. Microbiol.">
        <title>High frequency of phylogenetically diverse reductive dehalogenase-homologous genes in deep subseafloor sedimentary metagenomes.</title>
        <authorList>
            <person name="Kawai M."/>
            <person name="Futagami T."/>
            <person name="Toyoda A."/>
            <person name="Takaki Y."/>
            <person name="Nishi S."/>
            <person name="Hori S."/>
            <person name="Arai W."/>
            <person name="Tsubouchi T."/>
            <person name="Morono Y."/>
            <person name="Uchiyama I."/>
            <person name="Ito T."/>
            <person name="Fujiyama A."/>
            <person name="Inagaki F."/>
            <person name="Takami H."/>
        </authorList>
    </citation>
    <scope>NUCLEOTIDE SEQUENCE</scope>
    <source>
        <strain evidence="1">Expedition CK06-06</strain>
    </source>
</reference>
<proteinExistence type="predicted"/>
<dbReference type="AlphaFoldDB" id="X1PAI2"/>
<gene>
    <name evidence="1" type="ORF">S06H3_47680</name>
</gene>
<protein>
    <submittedName>
        <fullName evidence="1">Uncharacterized protein</fullName>
    </submittedName>
</protein>
<comment type="caution">
    <text evidence="1">The sequence shown here is derived from an EMBL/GenBank/DDBJ whole genome shotgun (WGS) entry which is preliminary data.</text>
</comment>
<evidence type="ECO:0000313" key="1">
    <source>
        <dbReference type="EMBL" id="GAI36005.1"/>
    </source>
</evidence>
<sequence>MKKSLETIANEDGRFSPKALKFVLEGLDNTANAVRRPAEKMTTERKHVSGQIFCKGLKELALEKWGRLVVLVLNTWGVKTTRDFGEIVYLLTEHKWMSTQPTDSIDDFNDVYDFKTVFKDQFEF</sequence>
<dbReference type="EMBL" id="BARV01029967">
    <property type="protein sequence ID" value="GAI36005.1"/>
    <property type="molecule type" value="Genomic_DNA"/>
</dbReference>
<name>X1PAI2_9ZZZZ</name>
<accession>X1PAI2</accession>